<evidence type="ECO:0000313" key="2">
    <source>
        <dbReference type="Proteomes" id="UP001358586"/>
    </source>
</evidence>
<evidence type="ECO:0000313" key="1">
    <source>
        <dbReference type="EMBL" id="KAK5792750.1"/>
    </source>
</evidence>
<organism evidence="1 2">
    <name type="scientific">Gossypium arboreum</name>
    <name type="common">Tree cotton</name>
    <name type="synonym">Gossypium nanking</name>
    <dbReference type="NCBI Taxonomy" id="29729"/>
    <lineage>
        <taxon>Eukaryota</taxon>
        <taxon>Viridiplantae</taxon>
        <taxon>Streptophyta</taxon>
        <taxon>Embryophyta</taxon>
        <taxon>Tracheophyta</taxon>
        <taxon>Spermatophyta</taxon>
        <taxon>Magnoliopsida</taxon>
        <taxon>eudicotyledons</taxon>
        <taxon>Gunneridae</taxon>
        <taxon>Pentapetalae</taxon>
        <taxon>rosids</taxon>
        <taxon>malvids</taxon>
        <taxon>Malvales</taxon>
        <taxon>Malvaceae</taxon>
        <taxon>Malvoideae</taxon>
        <taxon>Gossypium</taxon>
    </lineage>
</organism>
<reference evidence="1 2" key="1">
    <citation type="submission" date="2023-03" db="EMBL/GenBank/DDBJ databases">
        <title>WGS of Gossypium arboreum.</title>
        <authorList>
            <person name="Yu D."/>
        </authorList>
    </citation>
    <scope>NUCLEOTIDE SEQUENCE [LARGE SCALE GENOMIC DNA]</scope>
    <source>
        <tissue evidence="1">Leaf</tissue>
    </source>
</reference>
<comment type="caution">
    <text evidence="1">The sequence shown here is derived from an EMBL/GenBank/DDBJ whole genome shotgun (WGS) entry which is preliminary data.</text>
</comment>
<proteinExistence type="predicted"/>
<sequence>MLVEECEAIVEEEYLERLDKCVVGTPTRVIEVVVLTDNLTALGVSNISAKFYGNHFLVEFDDYNTLKKMEGVVLVWLGQWLSNIHPWLREFVSRCRIVGLVCLGNPSHAGTILQCTKSKVTETDLSYVHNLVDGFHAVCDSQDREANVDASSRHLEANSEVKGMPNGDSIISDGSATQSLMQRCQGTFNVMLETENEAGREINGIEEKGLDNGDKEWFIKLKGFVKKKGGKRNLKERKGEDKGVIMEQCIGGW</sequence>
<gene>
    <name evidence="1" type="ORF">PVK06_033869</name>
</gene>
<accession>A0ABR0NCM7</accession>
<protein>
    <submittedName>
        <fullName evidence="1">Uncharacterized protein</fullName>
    </submittedName>
</protein>
<dbReference type="EMBL" id="JARKNE010000010">
    <property type="protein sequence ID" value="KAK5792750.1"/>
    <property type="molecule type" value="Genomic_DNA"/>
</dbReference>
<name>A0ABR0NCM7_GOSAR</name>
<dbReference type="Proteomes" id="UP001358586">
    <property type="component" value="Chromosome 10"/>
</dbReference>
<keyword evidence="2" id="KW-1185">Reference proteome</keyword>